<gene>
    <name evidence="3" type="ORF">METZ01_LOCUS501406</name>
</gene>
<keyword evidence="2" id="KW-0812">Transmembrane</keyword>
<proteinExistence type="predicted"/>
<dbReference type="EMBL" id="UINC01220573">
    <property type="protein sequence ID" value="SVE48552.1"/>
    <property type="molecule type" value="Genomic_DNA"/>
</dbReference>
<accession>A0A383DVI7</accession>
<sequence>MDILIENMIYGSIGLLFALAVLTVYALIQLGKNNVLTFFLIPLALVASIYTSYTLFALQGTPINSLPEGNVEVVWVEVQKPEIFFTVRHFGETEPTYYVIPYTTANAKEMDRLLKAMMKGQRMEGEFKKGEPDTGDLSHDPDRIHFDDIERHPLPEKKQTLENSGVDHRMIENIHNQPDEGENRPR</sequence>
<keyword evidence="2" id="KW-1133">Transmembrane helix</keyword>
<feature type="transmembrane region" description="Helical" evidence="2">
    <location>
        <begin position="34"/>
        <end position="56"/>
    </location>
</feature>
<feature type="transmembrane region" description="Helical" evidence="2">
    <location>
        <begin position="7"/>
        <end position="28"/>
    </location>
</feature>
<evidence type="ECO:0000313" key="3">
    <source>
        <dbReference type="EMBL" id="SVE48552.1"/>
    </source>
</evidence>
<keyword evidence="2" id="KW-0472">Membrane</keyword>
<name>A0A383DVI7_9ZZZZ</name>
<evidence type="ECO:0000256" key="2">
    <source>
        <dbReference type="SAM" id="Phobius"/>
    </source>
</evidence>
<feature type="non-terminal residue" evidence="3">
    <location>
        <position position="186"/>
    </location>
</feature>
<organism evidence="3">
    <name type="scientific">marine metagenome</name>
    <dbReference type="NCBI Taxonomy" id="408172"/>
    <lineage>
        <taxon>unclassified sequences</taxon>
        <taxon>metagenomes</taxon>
        <taxon>ecological metagenomes</taxon>
    </lineage>
</organism>
<feature type="region of interest" description="Disordered" evidence="1">
    <location>
        <begin position="125"/>
        <end position="186"/>
    </location>
</feature>
<evidence type="ECO:0000256" key="1">
    <source>
        <dbReference type="SAM" id="MobiDB-lite"/>
    </source>
</evidence>
<reference evidence="3" key="1">
    <citation type="submission" date="2018-05" db="EMBL/GenBank/DDBJ databases">
        <authorList>
            <person name="Lanie J.A."/>
            <person name="Ng W.-L."/>
            <person name="Kazmierczak K.M."/>
            <person name="Andrzejewski T.M."/>
            <person name="Davidsen T.M."/>
            <person name="Wayne K.J."/>
            <person name="Tettelin H."/>
            <person name="Glass J.I."/>
            <person name="Rusch D."/>
            <person name="Podicherti R."/>
            <person name="Tsui H.-C.T."/>
            <person name="Winkler M.E."/>
        </authorList>
    </citation>
    <scope>NUCLEOTIDE SEQUENCE</scope>
</reference>
<dbReference type="AlphaFoldDB" id="A0A383DVI7"/>
<protein>
    <submittedName>
        <fullName evidence="3">Uncharacterized protein</fullName>
    </submittedName>
</protein>